<sequence length="119" mass="12937">MFSRLALLTLSTLLLIATADGADKKKKKKADDSKTDPEKILKQLDGDNDGMLSLYEFNFLPNVMAGAEKATPVSLAATFAKLDTNNNKKLTLDEFKKIKDVGLVKVPAAGKKAKKKKVV</sequence>
<feature type="signal peptide" evidence="2">
    <location>
        <begin position="1"/>
        <end position="21"/>
    </location>
</feature>
<gene>
    <name evidence="4" type="ORF">PX52LOC_07337</name>
</gene>
<feature type="region of interest" description="Disordered" evidence="1">
    <location>
        <begin position="21"/>
        <end position="42"/>
    </location>
</feature>
<dbReference type="Pfam" id="PF13499">
    <property type="entry name" value="EF-hand_7"/>
    <property type="match status" value="1"/>
</dbReference>
<dbReference type="InterPro" id="IPR011992">
    <property type="entry name" value="EF-hand-dom_pair"/>
</dbReference>
<dbReference type="InterPro" id="IPR018247">
    <property type="entry name" value="EF_Hand_1_Ca_BS"/>
</dbReference>
<evidence type="ECO:0000313" key="4">
    <source>
        <dbReference type="EMBL" id="QEL20245.1"/>
    </source>
</evidence>
<evidence type="ECO:0000259" key="3">
    <source>
        <dbReference type="PROSITE" id="PS50222"/>
    </source>
</evidence>
<dbReference type="RefSeq" id="WP_149114561.1">
    <property type="nucleotide sequence ID" value="NZ_CP042425.1"/>
</dbReference>
<dbReference type="PROSITE" id="PS50222">
    <property type="entry name" value="EF_HAND_2"/>
    <property type="match status" value="1"/>
</dbReference>
<feature type="compositionally biased region" description="Basic and acidic residues" evidence="1">
    <location>
        <begin position="29"/>
        <end position="42"/>
    </location>
</feature>
<protein>
    <recommendedName>
        <fullName evidence="3">EF-hand domain-containing protein</fullName>
    </recommendedName>
</protein>
<evidence type="ECO:0000256" key="1">
    <source>
        <dbReference type="SAM" id="MobiDB-lite"/>
    </source>
</evidence>
<evidence type="ECO:0000313" key="5">
    <source>
        <dbReference type="Proteomes" id="UP000324974"/>
    </source>
</evidence>
<dbReference type="AlphaFoldDB" id="A0A5C1ANU0"/>
<keyword evidence="5" id="KW-1185">Reference proteome</keyword>
<dbReference type="PROSITE" id="PS00018">
    <property type="entry name" value="EF_HAND_1"/>
    <property type="match status" value="2"/>
</dbReference>
<evidence type="ECO:0000256" key="2">
    <source>
        <dbReference type="SAM" id="SignalP"/>
    </source>
</evidence>
<keyword evidence="2" id="KW-0732">Signal</keyword>
<proteinExistence type="predicted"/>
<dbReference type="SUPFAM" id="SSF47473">
    <property type="entry name" value="EF-hand"/>
    <property type="match status" value="1"/>
</dbReference>
<name>A0A5C1ANU0_9BACT</name>
<accession>A0A5C1ANU0</accession>
<dbReference type="EMBL" id="CP042425">
    <property type="protein sequence ID" value="QEL20245.1"/>
    <property type="molecule type" value="Genomic_DNA"/>
</dbReference>
<dbReference type="KEGG" id="lrs:PX52LOC_07337"/>
<feature type="domain" description="EF-hand" evidence="3">
    <location>
        <begin position="32"/>
        <end position="67"/>
    </location>
</feature>
<reference evidence="5" key="1">
    <citation type="submission" date="2019-08" db="EMBL/GenBank/DDBJ databases">
        <title>Limnoglobus roseus gen. nov., sp. nov., a novel freshwater planctomycete with a giant genome from the family Gemmataceae.</title>
        <authorList>
            <person name="Kulichevskaya I.S."/>
            <person name="Naumoff D.G."/>
            <person name="Miroshnikov K."/>
            <person name="Ivanova A."/>
            <person name="Philippov D.A."/>
            <person name="Hakobyan A."/>
            <person name="Rijpstra I.C."/>
            <person name="Sinninghe Damste J.S."/>
            <person name="Liesack W."/>
            <person name="Dedysh S.N."/>
        </authorList>
    </citation>
    <scope>NUCLEOTIDE SEQUENCE [LARGE SCALE GENOMIC DNA]</scope>
    <source>
        <strain evidence="5">PX52</strain>
    </source>
</reference>
<dbReference type="Gene3D" id="1.10.238.10">
    <property type="entry name" value="EF-hand"/>
    <property type="match status" value="1"/>
</dbReference>
<feature type="chain" id="PRO_5022906724" description="EF-hand domain-containing protein" evidence="2">
    <location>
        <begin position="22"/>
        <end position="119"/>
    </location>
</feature>
<dbReference type="InterPro" id="IPR002048">
    <property type="entry name" value="EF_hand_dom"/>
</dbReference>
<dbReference type="GO" id="GO:0005509">
    <property type="term" value="F:calcium ion binding"/>
    <property type="evidence" value="ECO:0007669"/>
    <property type="project" value="InterPro"/>
</dbReference>
<organism evidence="4 5">
    <name type="scientific">Limnoglobus roseus</name>
    <dbReference type="NCBI Taxonomy" id="2598579"/>
    <lineage>
        <taxon>Bacteria</taxon>
        <taxon>Pseudomonadati</taxon>
        <taxon>Planctomycetota</taxon>
        <taxon>Planctomycetia</taxon>
        <taxon>Gemmatales</taxon>
        <taxon>Gemmataceae</taxon>
        <taxon>Limnoglobus</taxon>
    </lineage>
</organism>
<dbReference type="Proteomes" id="UP000324974">
    <property type="component" value="Chromosome"/>
</dbReference>